<dbReference type="EMBL" id="CDMZ01002916">
    <property type="protein sequence ID" value="CEM44385.1"/>
    <property type="molecule type" value="Genomic_DNA"/>
</dbReference>
<sequence>MVAMALEKPSATGEDSMDAAVKKLEDKLRDLDLRLKTTAGLQEAAAASVASALTKALEAAFPIAPDPHRIRPPLARAVLPLVSAFCAKKKAVEQLNSQQTRELLKAQLVSLGGHALWTASGGAAEEKGGKRKSALVGGAPSSSLLPVDSSLCVLRQVEKEEAEAFRHALEESIRKVADGVERGRMYRILLEFTLNDFGEGPRSVNSVYVVRLLSKLNRWLSGLFEGGSKDEESGGRATEKFMSCLRAVWQVMKTIRQRVLAHNPANPLTPRTPRSGTASPRTPRDRTPRSLLARSSTAAPSGLSPTRSGTVGGLGAAGGGGTLPSFFQRGSTSAQLQPRGSSASGGSGMAGGPGGAAGRGSAGVLVAEENLVQVLATLCSARRLLVSRFLESAELQSQEDRELFRHFLAQAAVVEKEKREERIAGRRETVATGGGGGQPGGGASPRALSRSKTTQRISTVTVSDFLKERRRTIRQHQAALLDAERERRETLGGMAGEGNEAAETTQEEKENARPAVVRAELLDKSADLRQRLQAVVGKHALEDVHKEAKEATEKLRAALSSANLSLDPADKEREKASGRPKPAVGVPGIRSGGSQQHLGRKAKGVTTALRARLEKARAQAAALFV</sequence>
<gene>
    <name evidence="2" type="ORF">Cvel_7142</name>
</gene>
<dbReference type="AlphaFoldDB" id="A0A0G4HK10"/>
<feature type="region of interest" description="Disordered" evidence="1">
    <location>
        <begin position="491"/>
        <end position="513"/>
    </location>
</feature>
<accession>A0A0G4HK10</accession>
<feature type="compositionally biased region" description="Gly residues" evidence="1">
    <location>
        <begin position="432"/>
        <end position="443"/>
    </location>
</feature>
<name>A0A0G4HK10_9ALVE</name>
<dbReference type="VEuPathDB" id="CryptoDB:Cvel_7142"/>
<evidence type="ECO:0000313" key="2">
    <source>
        <dbReference type="EMBL" id="CEM44385.1"/>
    </source>
</evidence>
<reference evidence="2" key="1">
    <citation type="submission" date="2014-11" db="EMBL/GenBank/DDBJ databases">
        <authorList>
            <person name="Otto D Thomas"/>
            <person name="Naeem Raeece"/>
        </authorList>
    </citation>
    <scope>NUCLEOTIDE SEQUENCE</scope>
</reference>
<feature type="region of interest" description="Disordered" evidence="1">
    <location>
        <begin position="261"/>
        <end position="360"/>
    </location>
</feature>
<protein>
    <submittedName>
        <fullName evidence="2">Uncharacterized protein</fullName>
    </submittedName>
</protein>
<feature type="region of interest" description="Disordered" evidence="1">
    <location>
        <begin position="418"/>
        <end position="454"/>
    </location>
</feature>
<feature type="compositionally biased region" description="Gly residues" evidence="1">
    <location>
        <begin position="343"/>
        <end position="360"/>
    </location>
</feature>
<evidence type="ECO:0000256" key="1">
    <source>
        <dbReference type="SAM" id="MobiDB-lite"/>
    </source>
</evidence>
<organism evidence="2">
    <name type="scientific">Chromera velia CCMP2878</name>
    <dbReference type="NCBI Taxonomy" id="1169474"/>
    <lineage>
        <taxon>Eukaryota</taxon>
        <taxon>Sar</taxon>
        <taxon>Alveolata</taxon>
        <taxon>Colpodellida</taxon>
        <taxon>Chromeraceae</taxon>
        <taxon>Chromera</taxon>
    </lineage>
</organism>
<feature type="compositionally biased region" description="Gly residues" evidence="1">
    <location>
        <begin position="310"/>
        <end position="322"/>
    </location>
</feature>
<feature type="compositionally biased region" description="Basic and acidic residues" evidence="1">
    <location>
        <begin position="418"/>
        <end position="429"/>
    </location>
</feature>
<proteinExistence type="predicted"/>
<feature type="region of interest" description="Disordered" evidence="1">
    <location>
        <begin position="562"/>
        <end position="602"/>
    </location>
</feature>
<feature type="compositionally biased region" description="Basic and acidic residues" evidence="1">
    <location>
        <begin position="568"/>
        <end position="577"/>
    </location>
</feature>
<feature type="compositionally biased region" description="Polar residues" evidence="1">
    <location>
        <begin position="328"/>
        <end position="339"/>
    </location>
</feature>
<feature type="compositionally biased region" description="Polar residues" evidence="1">
    <location>
        <begin position="293"/>
        <end position="308"/>
    </location>
</feature>